<name>A0A8J8JZ51_9BACT</name>
<dbReference type="CDD" id="cd01081">
    <property type="entry name" value="Aldose_epim"/>
    <property type="match status" value="1"/>
</dbReference>
<dbReference type="InterPro" id="IPR008183">
    <property type="entry name" value="Aldose_1/G6P_1-epimerase"/>
</dbReference>
<proteinExistence type="predicted"/>
<dbReference type="EMBL" id="WHPF01000023">
    <property type="protein sequence ID" value="NNV57981.1"/>
    <property type="molecule type" value="Genomic_DNA"/>
</dbReference>
<comment type="caution">
    <text evidence="4">The sequence shown here is derived from an EMBL/GenBank/DDBJ whole genome shotgun (WGS) entry which is preliminary data.</text>
</comment>
<dbReference type="PANTHER" id="PTHR10091">
    <property type="entry name" value="ALDOSE-1-EPIMERASE"/>
    <property type="match status" value="1"/>
</dbReference>
<evidence type="ECO:0000256" key="1">
    <source>
        <dbReference type="ARBA" id="ARBA00001913"/>
    </source>
</evidence>
<organism evidence="4 5">
    <name type="scientific">Limnovirga soli</name>
    <dbReference type="NCBI Taxonomy" id="2656915"/>
    <lineage>
        <taxon>Bacteria</taxon>
        <taxon>Pseudomonadati</taxon>
        <taxon>Bacteroidota</taxon>
        <taxon>Chitinophagia</taxon>
        <taxon>Chitinophagales</taxon>
        <taxon>Chitinophagaceae</taxon>
        <taxon>Limnovirga</taxon>
    </lineage>
</organism>
<gene>
    <name evidence="4" type="ORF">GD597_21130</name>
</gene>
<protein>
    <submittedName>
        <fullName evidence="4">Aldose 1-epimerase</fullName>
    </submittedName>
</protein>
<dbReference type="PANTHER" id="PTHR10091:SF0">
    <property type="entry name" value="GALACTOSE MUTAROTASE"/>
    <property type="match status" value="1"/>
</dbReference>
<sequence>MSFLIHINTDDIFPVITLTNNTNTCSATIYATGALLNAFTITGPKGSTNIVDAFSSPQDALDNFTNGFKSAKLSPFVCRLNKGVYQYDGQQYTIEKHYLGDSAIHGIVYDAPYKIIHSGADETKAFVVLQYHYRGTDKGYPFQYVITVTYLLSRQHTLSITTSVSNIGNHAIPLADGWHPYFSLGATVNNLQLGFNSKEMVVFNEALIPTGAVEPYHVYNTPKLLGDTFFDNCFVLANTTEIACSLTDEQAGIQLNIMPNAAYPYLQIYTPPHRNSIAIENLSSVPDAFNNGIGLILAAPGSTHEFTTSYQVLAI</sequence>
<evidence type="ECO:0000256" key="3">
    <source>
        <dbReference type="ARBA" id="ARBA00022837"/>
    </source>
</evidence>
<comment type="subunit">
    <text evidence="2">Monomer.</text>
</comment>
<dbReference type="AlphaFoldDB" id="A0A8J8JZ51"/>
<evidence type="ECO:0000256" key="2">
    <source>
        <dbReference type="ARBA" id="ARBA00011245"/>
    </source>
</evidence>
<dbReference type="GO" id="GO:0004034">
    <property type="term" value="F:aldose 1-epimerase activity"/>
    <property type="evidence" value="ECO:0007669"/>
    <property type="project" value="TreeGrafter"/>
</dbReference>
<keyword evidence="3" id="KW-0106">Calcium</keyword>
<accession>A0A8J8JZ51</accession>
<dbReference type="Gene3D" id="2.70.98.10">
    <property type="match status" value="1"/>
</dbReference>
<dbReference type="SUPFAM" id="SSF74650">
    <property type="entry name" value="Galactose mutarotase-like"/>
    <property type="match status" value="1"/>
</dbReference>
<dbReference type="GO" id="GO:0033499">
    <property type="term" value="P:galactose catabolic process via UDP-galactose, Leloir pathway"/>
    <property type="evidence" value="ECO:0007669"/>
    <property type="project" value="TreeGrafter"/>
</dbReference>
<evidence type="ECO:0000313" key="5">
    <source>
        <dbReference type="Proteomes" id="UP000598971"/>
    </source>
</evidence>
<dbReference type="GO" id="GO:0006006">
    <property type="term" value="P:glucose metabolic process"/>
    <property type="evidence" value="ECO:0007669"/>
    <property type="project" value="TreeGrafter"/>
</dbReference>
<dbReference type="Proteomes" id="UP000598971">
    <property type="component" value="Unassembled WGS sequence"/>
</dbReference>
<dbReference type="Pfam" id="PF01263">
    <property type="entry name" value="Aldose_epim"/>
    <property type="match status" value="1"/>
</dbReference>
<reference evidence="4" key="1">
    <citation type="submission" date="2019-10" db="EMBL/GenBank/DDBJ databases">
        <title>Draft genome sequence of Panacibacter sp. KCS-6.</title>
        <authorList>
            <person name="Yim K.J."/>
        </authorList>
    </citation>
    <scope>NUCLEOTIDE SEQUENCE</scope>
    <source>
        <strain evidence="4">KCS-6</strain>
    </source>
</reference>
<dbReference type="InterPro" id="IPR011013">
    <property type="entry name" value="Gal_mutarotase_sf_dom"/>
</dbReference>
<dbReference type="InterPro" id="IPR014718">
    <property type="entry name" value="GH-type_carb-bd"/>
</dbReference>
<dbReference type="RefSeq" id="WP_171609938.1">
    <property type="nucleotide sequence ID" value="NZ_WHPF01000023.1"/>
</dbReference>
<keyword evidence="5" id="KW-1185">Reference proteome</keyword>
<evidence type="ECO:0000313" key="4">
    <source>
        <dbReference type="EMBL" id="NNV57981.1"/>
    </source>
</evidence>
<comment type="cofactor">
    <cofactor evidence="1">
        <name>Ca(2+)</name>
        <dbReference type="ChEBI" id="CHEBI:29108"/>
    </cofactor>
</comment>
<dbReference type="GO" id="GO:0030246">
    <property type="term" value="F:carbohydrate binding"/>
    <property type="evidence" value="ECO:0007669"/>
    <property type="project" value="InterPro"/>
</dbReference>